<dbReference type="PANTHER" id="PTHR43280:SF10">
    <property type="entry name" value="REGULATORY PROTEIN POCR"/>
    <property type="match status" value="1"/>
</dbReference>
<evidence type="ECO:0000256" key="3">
    <source>
        <dbReference type="ARBA" id="ARBA00023163"/>
    </source>
</evidence>
<dbReference type="STRING" id="93378.A9798_06840"/>
<dbReference type="GO" id="GO:0003700">
    <property type="term" value="F:DNA-binding transcription factor activity"/>
    <property type="evidence" value="ECO:0007669"/>
    <property type="project" value="InterPro"/>
</dbReference>
<dbReference type="GO" id="GO:0043565">
    <property type="term" value="F:sequence-specific DNA binding"/>
    <property type="evidence" value="ECO:0007669"/>
    <property type="project" value="InterPro"/>
</dbReference>
<sequence length="334" mass="37935">MNAGHAFHAGIWTPHYPLADESVIAPQAALLGVAFFHYQRYCFSLCAQQRINMYHDVSHQLSRLITGPTALHQIYFANTGGLTPELAYQVSFPRLEIVLEGEFADSSIGGADIPLMAGDVLYVPAGSWNFPRWQTPVTTLSILFGKQQLGFSIVHWDGKQHQNLTKQNVARRGPRIGAFLLHTLNEMQMQPQEQQTARLIVASLLSHCRDLLGSQIQTASRSQALFEAIRDYIDDHYARPLTRESVAQAFYISPNYLSHLFQKIGTIGFNEYLNATRLEHAKTLLKGYDLKVKEVAHSCGFVDSNYFCRLFRKNTERSPSEYRRQYHSQLTEKN</sequence>
<evidence type="ECO:0000313" key="6">
    <source>
        <dbReference type="Proteomes" id="UP000255248"/>
    </source>
</evidence>
<gene>
    <name evidence="5" type="primary">ypdC</name>
    <name evidence="5" type="ORF">NCTC12121_01460</name>
</gene>
<dbReference type="InterPro" id="IPR011051">
    <property type="entry name" value="RmlC_Cupin_sf"/>
</dbReference>
<dbReference type="InterPro" id="IPR020449">
    <property type="entry name" value="Tscrpt_reg_AraC-type_HTH"/>
</dbReference>
<dbReference type="FunFam" id="1.10.10.60:FF:000149">
    <property type="entry name" value="AraC family transcriptional regulator"/>
    <property type="match status" value="1"/>
</dbReference>
<proteinExistence type="predicted"/>
<organism evidence="5 6">
    <name type="scientific">Edwardsiella hoshinae</name>
    <dbReference type="NCBI Taxonomy" id="93378"/>
    <lineage>
        <taxon>Bacteria</taxon>
        <taxon>Pseudomonadati</taxon>
        <taxon>Pseudomonadota</taxon>
        <taxon>Gammaproteobacteria</taxon>
        <taxon>Enterobacterales</taxon>
        <taxon>Hafniaceae</taxon>
        <taxon>Edwardsiella</taxon>
    </lineage>
</organism>
<keyword evidence="2" id="KW-0238">DNA-binding</keyword>
<dbReference type="Proteomes" id="UP000255248">
    <property type="component" value="Unassembled WGS sequence"/>
</dbReference>
<keyword evidence="1" id="KW-0805">Transcription regulation</keyword>
<protein>
    <submittedName>
        <fullName evidence="5">Uncharacterized HTH-type transcriptional regulator ypdC</fullName>
    </submittedName>
</protein>
<dbReference type="InterPro" id="IPR009057">
    <property type="entry name" value="Homeodomain-like_sf"/>
</dbReference>
<dbReference type="PROSITE" id="PS00041">
    <property type="entry name" value="HTH_ARAC_FAMILY_1"/>
    <property type="match status" value="1"/>
</dbReference>
<evidence type="ECO:0000259" key="4">
    <source>
        <dbReference type="PROSITE" id="PS01124"/>
    </source>
</evidence>
<feature type="domain" description="HTH araC/xylS-type" evidence="4">
    <location>
        <begin position="227"/>
        <end position="325"/>
    </location>
</feature>
<reference evidence="5 6" key="1">
    <citation type="submission" date="2018-06" db="EMBL/GenBank/DDBJ databases">
        <authorList>
            <consortium name="Pathogen Informatics"/>
            <person name="Doyle S."/>
        </authorList>
    </citation>
    <scope>NUCLEOTIDE SEQUENCE [LARGE SCALE GENOMIC DNA]</scope>
    <source>
        <strain evidence="5 6">NCTC12121</strain>
    </source>
</reference>
<evidence type="ECO:0000256" key="2">
    <source>
        <dbReference type="ARBA" id="ARBA00023125"/>
    </source>
</evidence>
<accession>A0A376DD19</accession>
<dbReference type="SUPFAM" id="SSF51182">
    <property type="entry name" value="RmlC-like cupins"/>
    <property type="match status" value="1"/>
</dbReference>
<evidence type="ECO:0000256" key="1">
    <source>
        <dbReference type="ARBA" id="ARBA00023015"/>
    </source>
</evidence>
<dbReference type="EMBL" id="UFXZ01000001">
    <property type="protein sequence ID" value="STC87402.1"/>
    <property type="molecule type" value="Genomic_DNA"/>
</dbReference>
<keyword evidence="3" id="KW-0804">Transcription</keyword>
<dbReference type="InterPro" id="IPR018062">
    <property type="entry name" value="HTH_AraC-typ_CS"/>
</dbReference>
<dbReference type="PANTHER" id="PTHR43280">
    <property type="entry name" value="ARAC-FAMILY TRANSCRIPTIONAL REGULATOR"/>
    <property type="match status" value="1"/>
</dbReference>
<dbReference type="AlphaFoldDB" id="A0A376DD19"/>
<name>A0A376DD19_9GAMM</name>
<dbReference type="SMART" id="SM00342">
    <property type="entry name" value="HTH_ARAC"/>
    <property type="match status" value="1"/>
</dbReference>
<dbReference type="PRINTS" id="PR00032">
    <property type="entry name" value="HTHARAC"/>
</dbReference>
<evidence type="ECO:0000313" key="5">
    <source>
        <dbReference type="EMBL" id="STC87402.1"/>
    </source>
</evidence>
<dbReference type="SUPFAM" id="SSF46689">
    <property type="entry name" value="Homeodomain-like"/>
    <property type="match status" value="2"/>
</dbReference>
<dbReference type="Gene3D" id="1.10.10.60">
    <property type="entry name" value="Homeodomain-like"/>
    <property type="match status" value="2"/>
</dbReference>
<dbReference type="PROSITE" id="PS01124">
    <property type="entry name" value="HTH_ARAC_FAMILY_2"/>
    <property type="match status" value="1"/>
</dbReference>
<dbReference type="InterPro" id="IPR018060">
    <property type="entry name" value="HTH_AraC"/>
</dbReference>
<dbReference type="Pfam" id="PF12833">
    <property type="entry name" value="HTH_18"/>
    <property type="match status" value="1"/>
</dbReference>